<dbReference type="EC" id="3.2.1.-" evidence="6"/>
<evidence type="ECO:0000256" key="1">
    <source>
        <dbReference type="ARBA" id="ARBA00001913"/>
    </source>
</evidence>
<dbReference type="PANTHER" id="PTHR12143">
    <property type="entry name" value="PEPTIDE N-GLYCANASE PNGASE -RELATED"/>
    <property type="match status" value="1"/>
</dbReference>
<evidence type="ECO:0000313" key="6">
    <source>
        <dbReference type="EMBL" id="MDY7259068.1"/>
    </source>
</evidence>
<dbReference type="InterPro" id="IPR037524">
    <property type="entry name" value="PA14/GLEYA"/>
</dbReference>
<comment type="cofactor">
    <cofactor evidence="1">
        <name>Ca(2+)</name>
        <dbReference type="ChEBI" id="CHEBI:29108"/>
    </cofactor>
</comment>
<dbReference type="InterPro" id="IPR059177">
    <property type="entry name" value="GH29D-like_dom"/>
</dbReference>
<dbReference type="InterPro" id="IPR012939">
    <property type="entry name" value="Glyco_hydro_92"/>
</dbReference>
<dbReference type="PROSITE" id="PS51257">
    <property type="entry name" value="PROKAR_LIPOPROTEIN"/>
    <property type="match status" value="1"/>
</dbReference>
<dbReference type="InterPro" id="IPR011658">
    <property type="entry name" value="PA14_dom"/>
</dbReference>
<keyword evidence="7" id="KW-1185">Reference proteome</keyword>
<comment type="caution">
    <text evidence="6">The sequence shown here is derived from an EMBL/GenBank/DDBJ whole genome shotgun (WGS) entry which is preliminary data.</text>
</comment>
<feature type="domain" description="PA14" evidence="5">
    <location>
        <begin position="836"/>
        <end position="973"/>
    </location>
</feature>
<dbReference type="InterPro" id="IPR005887">
    <property type="entry name" value="GH92_a_mannosidase_put"/>
</dbReference>
<name>A0ABU5HSA3_9BACE</name>
<dbReference type="SUPFAM" id="SSF48208">
    <property type="entry name" value="Six-hairpin glycosidases"/>
    <property type="match status" value="1"/>
</dbReference>
<dbReference type="Gene3D" id="1.20.1610.10">
    <property type="entry name" value="alpha-1,2-mannosidases domains"/>
    <property type="match status" value="1"/>
</dbReference>
<dbReference type="PANTHER" id="PTHR12143:SF39">
    <property type="entry name" value="SECRETED PROTEIN"/>
    <property type="match status" value="1"/>
</dbReference>
<proteinExistence type="predicted"/>
<evidence type="ECO:0000256" key="2">
    <source>
        <dbReference type="ARBA" id="ARBA00011245"/>
    </source>
</evidence>
<evidence type="ECO:0000313" key="7">
    <source>
        <dbReference type="Proteomes" id="UP001292913"/>
    </source>
</evidence>
<evidence type="ECO:0000256" key="3">
    <source>
        <dbReference type="ARBA" id="ARBA00022837"/>
    </source>
</evidence>
<dbReference type="InterPro" id="IPR014718">
    <property type="entry name" value="GH-type_carb-bd"/>
</dbReference>
<accession>A0ABU5HSA3</accession>
<dbReference type="Gene3D" id="3.30.2080.10">
    <property type="entry name" value="GH92 mannosidase domain"/>
    <property type="match status" value="1"/>
</dbReference>
<reference evidence="6 7" key="1">
    <citation type="submission" date="2023-04" db="EMBL/GenBank/DDBJ databases">
        <title>Bacteroides pacosi sp. nov., isolated from the fecal material of an alpaca.</title>
        <authorList>
            <person name="Miller S."/>
            <person name="Hendry M."/>
            <person name="King J."/>
            <person name="Sankaranarayanan K."/>
            <person name="Lawson P.A."/>
        </authorList>
    </citation>
    <scope>NUCLEOTIDE SEQUENCE [LARGE SCALE GENOMIC DNA]</scope>
    <source>
        <strain evidence="6 7">A2-P53</strain>
    </source>
</reference>
<dbReference type="NCBIfam" id="TIGR01180">
    <property type="entry name" value="aman2_put"/>
    <property type="match status" value="1"/>
</dbReference>
<feature type="signal peptide" evidence="4">
    <location>
        <begin position="1"/>
        <end position="23"/>
    </location>
</feature>
<evidence type="ECO:0000259" key="5">
    <source>
        <dbReference type="PROSITE" id="PS51820"/>
    </source>
</evidence>
<dbReference type="InterPro" id="IPR050883">
    <property type="entry name" value="PNGase"/>
</dbReference>
<dbReference type="RefSeq" id="WP_259011388.1">
    <property type="nucleotide sequence ID" value="NZ_JARZAK010000009.1"/>
</dbReference>
<keyword evidence="6" id="KW-0378">Hydrolase</keyword>
<dbReference type="Gene3D" id="1.20.1050.60">
    <property type="entry name" value="alpha-1,2-mannosidase"/>
    <property type="match status" value="1"/>
</dbReference>
<dbReference type="InterPro" id="IPR041371">
    <property type="entry name" value="GH92_N"/>
</dbReference>
<dbReference type="PROSITE" id="PS51820">
    <property type="entry name" value="PA14"/>
    <property type="match status" value="1"/>
</dbReference>
<evidence type="ECO:0000256" key="4">
    <source>
        <dbReference type="SAM" id="SignalP"/>
    </source>
</evidence>
<dbReference type="Gene3D" id="3.90.182.10">
    <property type="entry name" value="Toxin - Anthrax Protective Antigen,domain 1"/>
    <property type="match status" value="1"/>
</dbReference>
<keyword evidence="6" id="KW-0326">Glycosidase</keyword>
<feature type="chain" id="PRO_5046905436" evidence="4">
    <location>
        <begin position="24"/>
        <end position="977"/>
    </location>
</feature>
<dbReference type="GO" id="GO:0016798">
    <property type="term" value="F:hydrolase activity, acting on glycosyl bonds"/>
    <property type="evidence" value="ECO:0007669"/>
    <property type="project" value="UniProtKB-KW"/>
</dbReference>
<comment type="subunit">
    <text evidence="2">Monomer.</text>
</comment>
<protein>
    <submittedName>
        <fullName evidence="6">GH92 family glycosyl hydrolase</fullName>
        <ecNumber evidence="6">3.2.1.-</ecNumber>
    </submittedName>
</protein>
<dbReference type="SMART" id="SM00758">
    <property type="entry name" value="PA14"/>
    <property type="match status" value="1"/>
</dbReference>
<sequence length="977" mass="108853">MKFKILTCAVIAFFVFSSCSSGKQSPVDYVDPFIGTGFHGHTYPGATVPFGGVQLSPDTRAGNWDACAGYHYSDTTLKGFSHTHLSGTGCIDLGDILFRPTTQRPDLTAEGSICRPAAFSHKDEKASAGYYSVLLKDEGIKAELTATTHVGVHRYTFPSANPVTMIIDLAHLLDNEYIYEAELEQTASNEIAGMRRTRGWTDNQYVYFVARFSKPFQTVGFVQDRKMFSAEAKLTGTDLQAVLTFDDKDSEPVIAKVGLSIVSVDNARENLDAEVKDFDFDAVRAAARSAWEQALSSITVEGGNIDDLKNFYTAMYHAMVVPDVVSDVNGEFRRHNMEIGQLSKGKVQYSTFSLWDTFRAWNPLMTLIDTTLVTNMIDSYLDIYDASGELPIWPLSAGETGTMIGYHSVSVIADAYLKGIRGFDAEKALEAMIVSSEKNKKGADYYIKYGFIPSNIKKESISCLLEFAYDDWCIARMAQEMGKEDICQKYMERSQNYINVFDGSTKFFRPKRMDGNWETPFNSVEVGRAYTEATAWQYRFFAPHDVNGMAQLFGGEEEFITALDSIFTVESGVKGDLVDITGLIGQYVHGNEPSHHIAYLYDYVGQPWKTQEMTRRLLHEMYKPVPGGIIGNEDCGQMSAWYILSSLGIYSVCPGSNEFALTSPLFEKAVVNLANGKTLTILANNPKKNIYISKVELNGKRIDTNFITYAQLMEGGELRFTLTDTPDKTRGISAEAAPYSYTRENVVSIPYVDRDLNLFMDKTEITLATATAGAGIRYTLDGSEPTESSPLYEKPFELDKTTQIKAKGFKEGFRPSKVLSIQATKAELKAALPVNPILNGTSYKYFEGTYQKVADIEKTPLLETGIMSEPSIKDAKQEDHFGYIFTGLINVPEDGVYTFQTRSDDGSVLYIDNELVVNNDGSHAAIPATGRIALRKGFHPYKLYYFEDYEGEHLSWAWKLPSAEEFEPVPASTLYVK</sequence>
<organism evidence="6 7">
    <name type="scientific">Bacteroides vicugnae</name>
    <dbReference type="NCBI Taxonomy" id="3037989"/>
    <lineage>
        <taxon>Bacteria</taxon>
        <taxon>Pseudomonadati</taxon>
        <taxon>Bacteroidota</taxon>
        <taxon>Bacteroidia</taxon>
        <taxon>Bacteroidales</taxon>
        <taxon>Bacteroidaceae</taxon>
        <taxon>Bacteroides</taxon>
    </lineage>
</organism>
<keyword evidence="3" id="KW-0106">Calcium</keyword>
<dbReference type="Pfam" id="PF07971">
    <property type="entry name" value="Glyco_hydro_92"/>
    <property type="match status" value="1"/>
</dbReference>
<dbReference type="Pfam" id="PF07691">
    <property type="entry name" value="PA14"/>
    <property type="match status" value="1"/>
</dbReference>
<dbReference type="EMBL" id="JARZAK010000009">
    <property type="protein sequence ID" value="MDY7259068.1"/>
    <property type="molecule type" value="Genomic_DNA"/>
</dbReference>
<dbReference type="Proteomes" id="UP001292913">
    <property type="component" value="Unassembled WGS sequence"/>
</dbReference>
<dbReference type="Gene3D" id="2.70.98.10">
    <property type="match status" value="1"/>
</dbReference>
<dbReference type="SUPFAM" id="SSF56988">
    <property type="entry name" value="Anthrax protective antigen"/>
    <property type="match status" value="1"/>
</dbReference>
<dbReference type="Pfam" id="PF17678">
    <property type="entry name" value="Glyco_hydro_92N"/>
    <property type="match status" value="1"/>
</dbReference>
<gene>
    <name evidence="6" type="ORF">QHG74_15240</name>
</gene>
<dbReference type="Pfam" id="PF13290">
    <property type="entry name" value="CHB_HEX_C_1"/>
    <property type="match status" value="1"/>
</dbReference>
<dbReference type="InterPro" id="IPR008928">
    <property type="entry name" value="6-hairpin_glycosidase_sf"/>
</dbReference>
<keyword evidence="4" id="KW-0732">Signal</keyword>